<reference evidence="2 3" key="1">
    <citation type="submission" date="2020-03" db="EMBL/GenBank/DDBJ databases">
        <title>Soil Listeria distribution.</title>
        <authorList>
            <person name="Liao J."/>
            <person name="Wiedmann M."/>
        </authorList>
    </citation>
    <scope>NUCLEOTIDE SEQUENCE [LARGE SCALE GENOMIC DNA]</scope>
    <source>
        <strain evidence="2 3">FSL L7-0435</strain>
    </source>
</reference>
<feature type="transmembrane region" description="Helical" evidence="1">
    <location>
        <begin position="31"/>
        <end position="55"/>
    </location>
</feature>
<comment type="caution">
    <text evidence="2">The sequence shown here is derived from an EMBL/GenBank/DDBJ whole genome shotgun (WGS) entry which is preliminary data.</text>
</comment>
<protein>
    <submittedName>
        <fullName evidence="2">Uncharacterized protein</fullName>
    </submittedName>
</protein>
<gene>
    <name evidence="2" type="ORF">HCA78_14295</name>
</gene>
<dbReference type="Proteomes" id="UP000546806">
    <property type="component" value="Unassembled WGS sequence"/>
</dbReference>
<dbReference type="AlphaFoldDB" id="A0A842D291"/>
<feature type="transmembrane region" description="Helical" evidence="1">
    <location>
        <begin position="100"/>
        <end position="120"/>
    </location>
</feature>
<dbReference type="EMBL" id="JAARWW010000006">
    <property type="protein sequence ID" value="MBC2004952.1"/>
    <property type="molecule type" value="Genomic_DNA"/>
</dbReference>
<evidence type="ECO:0000256" key="1">
    <source>
        <dbReference type="SAM" id="Phobius"/>
    </source>
</evidence>
<feature type="transmembrane region" description="Helical" evidence="1">
    <location>
        <begin position="379"/>
        <end position="412"/>
    </location>
</feature>
<feature type="transmembrane region" description="Helical" evidence="1">
    <location>
        <begin position="210"/>
        <end position="238"/>
    </location>
</feature>
<feature type="transmembrane region" description="Helical" evidence="1">
    <location>
        <begin position="67"/>
        <end position="88"/>
    </location>
</feature>
<proteinExistence type="predicted"/>
<name>A0A842D291_9LIST</name>
<dbReference type="RefSeq" id="WP_185533829.1">
    <property type="nucleotide sequence ID" value="NZ_JAARWW010000006.1"/>
</dbReference>
<keyword evidence="1" id="KW-0812">Transmembrane</keyword>
<feature type="transmembrane region" description="Helical" evidence="1">
    <location>
        <begin position="132"/>
        <end position="153"/>
    </location>
</feature>
<feature type="transmembrane region" description="Helical" evidence="1">
    <location>
        <begin position="7"/>
        <end position="25"/>
    </location>
</feature>
<feature type="transmembrane region" description="Helical" evidence="1">
    <location>
        <begin position="244"/>
        <end position="263"/>
    </location>
</feature>
<organism evidence="2 3">
    <name type="scientific">Listeria booriae</name>
    <dbReference type="NCBI Taxonomy" id="1552123"/>
    <lineage>
        <taxon>Bacteria</taxon>
        <taxon>Bacillati</taxon>
        <taxon>Bacillota</taxon>
        <taxon>Bacilli</taxon>
        <taxon>Bacillales</taxon>
        <taxon>Listeriaceae</taxon>
        <taxon>Listeria</taxon>
    </lineage>
</organism>
<keyword evidence="1" id="KW-1133">Transmembrane helix</keyword>
<feature type="transmembrane region" description="Helical" evidence="1">
    <location>
        <begin position="275"/>
        <end position="292"/>
    </location>
</feature>
<evidence type="ECO:0000313" key="2">
    <source>
        <dbReference type="EMBL" id="MBC2004952.1"/>
    </source>
</evidence>
<evidence type="ECO:0000313" key="3">
    <source>
        <dbReference type="Proteomes" id="UP000546806"/>
    </source>
</evidence>
<accession>A0A842D291</accession>
<feature type="transmembrane region" description="Helical" evidence="1">
    <location>
        <begin position="348"/>
        <end position="367"/>
    </location>
</feature>
<keyword evidence="1" id="KW-0472">Membrane</keyword>
<sequence>MKGVQYILIAIYVLLLHISYVDFISPNFSYLGYQIVTIDKASFILTILMIFTPLLYAKVAVTKPSGIFFWIIYIIVYIPVLIIPNYLYGTVPMTNWTTNMIILLCITILYSIASWPIFQVPIMYIRKSVIRWIYIVMTSGLFLYIISIAGIHLKPPVDSEDIYATRLGFRKNTSPIVGYGMQWLAKVFDPILVIYGLLNKKVWFTLLGFFLQYILFTTNGLKSTLMSTALLIMVFVALRMKGKYFSVLFVGGISLLLTISIGWDYMTSTYEMTSLLVRRMIFTPGLLMNYYVEFFSTHAQTKLSYSLFAGLFENPYAVTPPFIIGDVYFGRPSMAANANLFADAFANFGYIGIFVYTLIAAMILWIYNSLAEGRHKSFAMLLLVMPVWSLTDTSLTTVFLTHGLLLAIIIVYITKCIDSTEGQNIVWERRAQ</sequence>